<dbReference type="PANTHER" id="PTHR34504">
    <property type="entry name" value="ANTITOXIN HICB"/>
    <property type="match status" value="1"/>
</dbReference>
<dbReference type="InterPro" id="IPR051404">
    <property type="entry name" value="TA_system_antitoxin"/>
</dbReference>
<evidence type="ECO:0000313" key="2">
    <source>
        <dbReference type="EMBL" id="GAF76597.1"/>
    </source>
</evidence>
<comment type="caution">
    <text evidence="2">The sequence shown here is derived from an EMBL/GenBank/DDBJ whole genome shotgun (WGS) entry which is preliminary data.</text>
</comment>
<dbReference type="InterPro" id="IPR035069">
    <property type="entry name" value="TTHA1013/TTHA0281-like"/>
</dbReference>
<dbReference type="PANTHER" id="PTHR34504:SF2">
    <property type="entry name" value="UPF0150 PROTEIN SSL0259"/>
    <property type="match status" value="1"/>
</dbReference>
<dbReference type="Gene3D" id="3.30.160.250">
    <property type="match status" value="1"/>
</dbReference>
<evidence type="ECO:0000259" key="1">
    <source>
        <dbReference type="Pfam" id="PF15919"/>
    </source>
</evidence>
<name>X0SL54_9ZZZZ</name>
<dbReference type="AlphaFoldDB" id="X0SL54"/>
<accession>X0SL54</accession>
<dbReference type="SUPFAM" id="SSF143100">
    <property type="entry name" value="TTHA1013/TTHA0281-like"/>
    <property type="match status" value="1"/>
</dbReference>
<proteinExistence type="predicted"/>
<sequence>MKEYTVIYEWAGKNYSAYVPDLPGCIGCGDSLEETEALMKEAIELYIEALKEDGTPVPEPTTKARPISVTA</sequence>
<feature type="domain" description="HicB-like antitoxin of toxin-antitoxin system" evidence="1">
    <location>
        <begin position="10"/>
        <end position="62"/>
    </location>
</feature>
<dbReference type="Pfam" id="PF15919">
    <property type="entry name" value="HicB_lk_antitox"/>
    <property type="match status" value="1"/>
</dbReference>
<dbReference type="InterPro" id="IPR031807">
    <property type="entry name" value="HicB-like"/>
</dbReference>
<protein>
    <recommendedName>
        <fullName evidence="1">HicB-like antitoxin of toxin-antitoxin system domain-containing protein</fullName>
    </recommendedName>
</protein>
<organism evidence="2">
    <name type="scientific">marine sediment metagenome</name>
    <dbReference type="NCBI Taxonomy" id="412755"/>
    <lineage>
        <taxon>unclassified sequences</taxon>
        <taxon>metagenomes</taxon>
        <taxon>ecological metagenomes</taxon>
    </lineage>
</organism>
<reference evidence="2" key="1">
    <citation type="journal article" date="2014" name="Front. Microbiol.">
        <title>High frequency of phylogenetically diverse reductive dehalogenase-homologous genes in deep subseafloor sedimentary metagenomes.</title>
        <authorList>
            <person name="Kawai M."/>
            <person name="Futagami T."/>
            <person name="Toyoda A."/>
            <person name="Takaki Y."/>
            <person name="Nishi S."/>
            <person name="Hori S."/>
            <person name="Arai W."/>
            <person name="Tsubouchi T."/>
            <person name="Morono Y."/>
            <person name="Uchiyama I."/>
            <person name="Ito T."/>
            <person name="Fujiyama A."/>
            <person name="Inagaki F."/>
            <person name="Takami H."/>
        </authorList>
    </citation>
    <scope>NUCLEOTIDE SEQUENCE</scope>
    <source>
        <strain evidence="2">Expedition CK06-06</strain>
    </source>
</reference>
<dbReference type="EMBL" id="BARS01005650">
    <property type="protein sequence ID" value="GAF76597.1"/>
    <property type="molecule type" value="Genomic_DNA"/>
</dbReference>
<gene>
    <name evidence="2" type="ORF">S01H1_11083</name>
</gene>